<dbReference type="PANTHER" id="PTHR33545:SF3">
    <property type="entry name" value="UPF0750 MEMBRANE PROTEIN YQFU"/>
    <property type="match status" value="1"/>
</dbReference>
<evidence type="ECO:0000256" key="4">
    <source>
        <dbReference type="ARBA" id="ARBA00022989"/>
    </source>
</evidence>
<dbReference type="InterPro" id="IPR019264">
    <property type="entry name" value="DUF2179"/>
</dbReference>
<evidence type="ECO:0000313" key="9">
    <source>
        <dbReference type="Proteomes" id="UP000198847"/>
    </source>
</evidence>
<name>A0A1H8WDF2_9FIRM</name>
<feature type="domain" description="DUF2179" evidence="7">
    <location>
        <begin position="225"/>
        <end position="279"/>
    </location>
</feature>
<protein>
    <submittedName>
        <fullName evidence="8">Uncharacterized membrane-anchored protein YitT, contains DUF161 and DUF2179 domains</fullName>
    </submittedName>
</protein>
<organism evidence="8 9">
    <name type="scientific">Propionispora vibrioides</name>
    <dbReference type="NCBI Taxonomy" id="112903"/>
    <lineage>
        <taxon>Bacteria</taxon>
        <taxon>Bacillati</taxon>
        <taxon>Bacillota</taxon>
        <taxon>Negativicutes</taxon>
        <taxon>Selenomonadales</taxon>
        <taxon>Sporomusaceae</taxon>
        <taxon>Propionispora</taxon>
    </lineage>
</organism>
<keyword evidence="9" id="KW-1185">Reference proteome</keyword>
<dbReference type="InterPro" id="IPR051461">
    <property type="entry name" value="UPF0750_membrane"/>
</dbReference>
<keyword evidence="3 6" id="KW-0812">Transmembrane</keyword>
<evidence type="ECO:0000256" key="6">
    <source>
        <dbReference type="SAM" id="Phobius"/>
    </source>
</evidence>
<feature type="transmembrane region" description="Helical" evidence="6">
    <location>
        <begin position="111"/>
        <end position="130"/>
    </location>
</feature>
<dbReference type="InterPro" id="IPR015867">
    <property type="entry name" value="N-reg_PII/ATP_PRibTrfase_C"/>
</dbReference>
<dbReference type="EMBL" id="FODY01000015">
    <property type="protein sequence ID" value="SEP25680.1"/>
    <property type="molecule type" value="Genomic_DNA"/>
</dbReference>
<feature type="transmembrane region" description="Helical" evidence="6">
    <location>
        <begin position="151"/>
        <end position="172"/>
    </location>
</feature>
<dbReference type="Pfam" id="PF02588">
    <property type="entry name" value="YitT_membrane"/>
    <property type="match status" value="1"/>
</dbReference>
<dbReference type="Proteomes" id="UP000198847">
    <property type="component" value="Unassembled WGS sequence"/>
</dbReference>
<feature type="transmembrane region" description="Helical" evidence="6">
    <location>
        <begin position="83"/>
        <end position="105"/>
    </location>
</feature>
<dbReference type="PANTHER" id="PTHR33545">
    <property type="entry name" value="UPF0750 MEMBRANE PROTEIN YITT-RELATED"/>
    <property type="match status" value="1"/>
</dbReference>
<keyword evidence="2" id="KW-1003">Cell membrane</keyword>
<feature type="transmembrane region" description="Helical" evidence="6">
    <location>
        <begin position="17"/>
        <end position="36"/>
    </location>
</feature>
<keyword evidence="4 6" id="KW-1133">Transmembrane helix</keyword>
<reference evidence="8 9" key="1">
    <citation type="submission" date="2016-10" db="EMBL/GenBank/DDBJ databases">
        <authorList>
            <person name="de Groot N.N."/>
        </authorList>
    </citation>
    <scope>NUCLEOTIDE SEQUENCE [LARGE SCALE GENOMIC DNA]</scope>
    <source>
        <strain evidence="8 9">DSM 13305</strain>
    </source>
</reference>
<accession>A0A1H8WDF2</accession>
<evidence type="ECO:0000256" key="2">
    <source>
        <dbReference type="ARBA" id="ARBA00022475"/>
    </source>
</evidence>
<feature type="transmembrane region" description="Helical" evidence="6">
    <location>
        <begin position="56"/>
        <end position="76"/>
    </location>
</feature>
<evidence type="ECO:0000256" key="3">
    <source>
        <dbReference type="ARBA" id="ARBA00022692"/>
    </source>
</evidence>
<comment type="subcellular location">
    <subcellularLocation>
        <location evidence="1">Cell membrane</location>
        <topology evidence="1">Multi-pass membrane protein</topology>
    </subcellularLocation>
</comment>
<dbReference type="GO" id="GO:0005886">
    <property type="term" value="C:plasma membrane"/>
    <property type="evidence" value="ECO:0007669"/>
    <property type="project" value="UniProtKB-SubCell"/>
</dbReference>
<evidence type="ECO:0000256" key="1">
    <source>
        <dbReference type="ARBA" id="ARBA00004651"/>
    </source>
</evidence>
<dbReference type="AlphaFoldDB" id="A0A1H8WDF2"/>
<dbReference type="STRING" id="112903.SAMN04490178_11567"/>
<dbReference type="Pfam" id="PF10035">
    <property type="entry name" value="DUF2179"/>
    <property type="match status" value="1"/>
</dbReference>
<gene>
    <name evidence="8" type="ORF">SAMN04490178_11567</name>
</gene>
<keyword evidence="5 6" id="KW-0472">Membrane</keyword>
<dbReference type="CDD" id="cd16380">
    <property type="entry name" value="YitT_C"/>
    <property type="match status" value="1"/>
</dbReference>
<evidence type="ECO:0000259" key="7">
    <source>
        <dbReference type="Pfam" id="PF10035"/>
    </source>
</evidence>
<dbReference type="Gene3D" id="3.30.70.120">
    <property type="match status" value="1"/>
</dbReference>
<sequence>MVKQQPASPFVRYGKKYFMLLLGSIFAAIGLEEFLIPNQIIDGGIVGISIMASHLSGFSMSIFLILLNLPFFYLGYMQIGKTFALSTLFSVLSLAFWTSILHPVPQLTTDLFLAAVFGGIIVGVGVGLIIRYGGSLDGTEIIAIIMDKKTGFSVGEIIMFFNLFILGSAGLVYTWDKAMYSLVAYFVAFKVIDITIEGLDESKGVIIVSENPEEISSALMARLGRGVTVLHGEGGYTGAPKKILYSVMTRLEIAKLKGIVQEKDEEAFVTITDVHDVMGGRVKKKAIH</sequence>
<evidence type="ECO:0000256" key="5">
    <source>
        <dbReference type="ARBA" id="ARBA00023136"/>
    </source>
</evidence>
<evidence type="ECO:0000313" key="8">
    <source>
        <dbReference type="EMBL" id="SEP25680.1"/>
    </source>
</evidence>
<dbReference type="PIRSF" id="PIRSF006483">
    <property type="entry name" value="Membrane_protein_YitT"/>
    <property type="match status" value="1"/>
</dbReference>
<proteinExistence type="predicted"/>
<dbReference type="InterPro" id="IPR003740">
    <property type="entry name" value="YitT"/>
</dbReference>